<keyword evidence="4" id="KW-1185">Reference proteome</keyword>
<dbReference type="GO" id="GO:0043161">
    <property type="term" value="P:proteasome-mediated ubiquitin-dependent protein catabolic process"/>
    <property type="evidence" value="ECO:0007669"/>
    <property type="project" value="TreeGrafter"/>
</dbReference>
<sequence>MASLHKTLVVNSMLEVDQKVLDSMRARIAEELKKLDEKIADAEENLGESEVREAHLAKYLFYSRIGEKEKALQQMNAIEGKTVDVGQRMDLEVTPGFGNGFQATPKTSTTIEIHKVYRRSDHLPSAHTCCIVSNVLAFVWQLGQAYST</sequence>
<feature type="coiled-coil region" evidence="1">
    <location>
        <begin position="21"/>
        <end position="52"/>
    </location>
</feature>
<dbReference type="PANTHER" id="PTHR14145:SF1">
    <property type="entry name" value="26S PROTEASOME NON-ATPASE REGULATORY SUBUNIT 6"/>
    <property type="match status" value="1"/>
</dbReference>
<protein>
    <recommendedName>
        <fullName evidence="2">26S proteasome regulatory subunit Rpn7 N-terminal domain-containing protein</fullName>
    </recommendedName>
</protein>
<dbReference type="AlphaFoldDB" id="A0AA35YNQ3"/>
<keyword evidence="1" id="KW-0175">Coiled coil</keyword>
<name>A0AA35YNQ3_LACSI</name>
<evidence type="ECO:0000256" key="1">
    <source>
        <dbReference type="SAM" id="Coils"/>
    </source>
</evidence>
<accession>A0AA35YNQ3</accession>
<reference evidence="3" key="1">
    <citation type="submission" date="2023-04" db="EMBL/GenBank/DDBJ databases">
        <authorList>
            <person name="Vijverberg K."/>
            <person name="Xiong W."/>
            <person name="Schranz E."/>
        </authorList>
    </citation>
    <scope>NUCLEOTIDE SEQUENCE</scope>
</reference>
<gene>
    <name evidence="3" type="ORF">LSALG_LOCUS17210</name>
</gene>
<evidence type="ECO:0000313" key="4">
    <source>
        <dbReference type="Proteomes" id="UP001177003"/>
    </source>
</evidence>
<dbReference type="Gene3D" id="1.25.40.570">
    <property type="match status" value="1"/>
</dbReference>
<dbReference type="Pfam" id="PF10602">
    <property type="entry name" value="RPN7"/>
    <property type="match status" value="1"/>
</dbReference>
<evidence type="ECO:0000259" key="2">
    <source>
        <dbReference type="Pfam" id="PF10602"/>
    </source>
</evidence>
<dbReference type="EMBL" id="OX465079">
    <property type="protein sequence ID" value="CAI9277276.1"/>
    <property type="molecule type" value="Genomic_DNA"/>
</dbReference>
<feature type="domain" description="26S proteasome regulatory subunit Rpn7 N-terminal" evidence="2">
    <location>
        <begin position="17"/>
        <end position="91"/>
    </location>
</feature>
<organism evidence="3 4">
    <name type="scientific">Lactuca saligna</name>
    <name type="common">Willowleaf lettuce</name>
    <dbReference type="NCBI Taxonomy" id="75948"/>
    <lineage>
        <taxon>Eukaryota</taxon>
        <taxon>Viridiplantae</taxon>
        <taxon>Streptophyta</taxon>
        <taxon>Embryophyta</taxon>
        <taxon>Tracheophyta</taxon>
        <taxon>Spermatophyta</taxon>
        <taxon>Magnoliopsida</taxon>
        <taxon>eudicotyledons</taxon>
        <taxon>Gunneridae</taxon>
        <taxon>Pentapetalae</taxon>
        <taxon>asterids</taxon>
        <taxon>campanulids</taxon>
        <taxon>Asterales</taxon>
        <taxon>Asteraceae</taxon>
        <taxon>Cichorioideae</taxon>
        <taxon>Cichorieae</taxon>
        <taxon>Lactucinae</taxon>
        <taxon>Lactuca</taxon>
    </lineage>
</organism>
<evidence type="ECO:0000313" key="3">
    <source>
        <dbReference type="EMBL" id="CAI9277276.1"/>
    </source>
</evidence>
<dbReference type="InterPro" id="IPR019585">
    <property type="entry name" value="Rpn7/CSN1"/>
</dbReference>
<dbReference type="PANTHER" id="PTHR14145">
    <property type="entry name" value="26S PROTESOME SUBUNIT 6"/>
    <property type="match status" value="1"/>
</dbReference>
<dbReference type="Proteomes" id="UP001177003">
    <property type="component" value="Chromosome 3"/>
</dbReference>
<proteinExistence type="predicted"/>
<dbReference type="InterPro" id="IPR045135">
    <property type="entry name" value="Rpn7_N"/>
</dbReference>